<feature type="domain" description="Thiol:disulfide interchange protein DsbD N-terminal" evidence="2">
    <location>
        <begin position="56"/>
        <end position="162"/>
    </location>
</feature>
<evidence type="ECO:0000313" key="4">
    <source>
        <dbReference type="Proteomes" id="UP000601041"/>
    </source>
</evidence>
<evidence type="ECO:0000313" key="3">
    <source>
        <dbReference type="EMBL" id="CAD7056784.1"/>
    </source>
</evidence>
<proteinExistence type="predicted"/>
<dbReference type="InterPro" id="IPR028250">
    <property type="entry name" value="DsbDN"/>
</dbReference>
<keyword evidence="4" id="KW-1185">Reference proteome</keyword>
<feature type="chain" id="PRO_5045626845" evidence="1">
    <location>
        <begin position="33"/>
        <end position="282"/>
    </location>
</feature>
<comment type="caution">
    <text evidence="3">The sequence shown here is derived from an EMBL/GenBank/DDBJ whole genome shotgun (WGS) entry which is preliminary data.</text>
</comment>
<accession>A0ABM8PZT4</accession>
<sequence>MRTGAVRHSFASSRATSVALGVAIAVSLGAPAFSETTPWATNEGGRMRLVALPPASDGTIRGALQIEPNPGWMTYWREPGDAGIPPQLTFPEEAAVQLKKMEYPVPKRIDSGDLRDIGYDHPVTLPFELKVEDISKPVKVGVSAFVGLCRNICIPFQADFALELADTGPSMEEAMLLASAETRLPEPASDDFKVIHHALSDEDLLKLQLRLPAETAGAPQVIVTGPEGHAFFDSGKGEVTGRDYSLDIPIDKLPHGYDVKGKTWGVLVIAGDRAMESSLVFN</sequence>
<dbReference type="EMBL" id="CABFWE030000016">
    <property type="protein sequence ID" value="CAD7056784.1"/>
    <property type="molecule type" value="Genomic_DNA"/>
</dbReference>
<dbReference type="Proteomes" id="UP000601041">
    <property type="component" value="Unassembled WGS sequence"/>
</dbReference>
<organism evidence="3 4">
    <name type="scientific">Pseudorhizobium halotolerans</name>
    <dbReference type="NCBI Taxonomy" id="1233081"/>
    <lineage>
        <taxon>Bacteria</taxon>
        <taxon>Pseudomonadati</taxon>
        <taxon>Pseudomonadota</taxon>
        <taxon>Alphaproteobacteria</taxon>
        <taxon>Hyphomicrobiales</taxon>
        <taxon>Rhizobiaceae</taxon>
        <taxon>Rhizobium/Agrobacterium group</taxon>
        <taxon>Pseudorhizobium</taxon>
    </lineage>
</organism>
<evidence type="ECO:0000259" key="2">
    <source>
        <dbReference type="Pfam" id="PF11412"/>
    </source>
</evidence>
<keyword evidence="1" id="KW-0732">Signal</keyword>
<evidence type="ECO:0000256" key="1">
    <source>
        <dbReference type="SAM" id="SignalP"/>
    </source>
</evidence>
<protein>
    <submittedName>
        <fullName evidence="3">Cytochrome C biogenesis protein</fullName>
    </submittedName>
</protein>
<gene>
    <name evidence="3" type="ORF">RHAB21_01036</name>
</gene>
<name>A0ABM8PZT4_9HYPH</name>
<dbReference type="Pfam" id="PF11412">
    <property type="entry name" value="DsbD_N"/>
    <property type="match status" value="1"/>
</dbReference>
<feature type="signal peptide" evidence="1">
    <location>
        <begin position="1"/>
        <end position="32"/>
    </location>
</feature>
<reference evidence="3 4" key="1">
    <citation type="submission" date="2020-11" db="EMBL/GenBank/DDBJ databases">
        <authorList>
            <person name="Lassalle F."/>
        </authorList>
    </citation>
    <scope>NUCLEOTIDE SEQUENCE [LARGE SCALE GENOMIC DNA]</scope>
    <source>
        <strain evidence="3 4">AB21</strain>
    </source>
</reference>